<comment type="function">
    <text evidence="2 10 12">Catalyzes the transfer of a dimethylallyl group onto the adenine at position 37 in tRNAs that read codons beginning with uridine, leading to the formation of N6-(dimethylallyl)adenosine (i(6)A).</text>
</comment>
<dbReference type="GO" id="GO:0052381">
    <property type="term" value="F:tRNA dimethylallyltransferase activity"/>
    <property type="evidence" value="ECO:0007669"/>
    <property type="project" value="UniProtKB-UniRule"/>
</dbReference>
<gene>
    <name evidence="10 14" type="primary">miaA</name>
    <name evidence="14" type="ORF">KACHI17_11060</name>
</gene>
<evidence type="ECO:0000256" key="12">
    <source>
        <dbReference type="RuleBase" id="RU003784"/>
    </source>
</evidence>
<accession>A0AAT9GI74</accession>
<dbReference type="NCBIfam" id="TIGR00174">
    <property type="entry name" value="miaA"/>
    <property type="match status" value="1"/>
</dbReference>
<name>A0AAT9GI74_9BACT</name>
<comment type="caution">
    <text evidence="10">Lacks conserved residue(s) required for the propagation of feature annotation.</text>
</comment>
<evidence type="ECO:0000256" key="6">
    <source>
        <dbReference type="ARBA" id="ARBA00022741"/>
    </source>
</evidence>
<keyword evidence="7 10" id="KW-0067">ATP-binding</keyword>
<dbReference type="Pfam" id="PF01715">
    <property type="entry name" value="IPPT"/>
    <property type="match status" value="1"/>
</dbReference>
<feature type="site" description="Interaction with substrate tRNA" evidence="10">
    <location>
        <position position="124"/>
    </location>
</feature>
<dbReference type="AlphaFoldDB" id="A0AAT9GI74"/>
<dbReference type="EC" id="2.5.1.75" evidence="10"/>
<evidence type="ECO:0000256" key="2">
    <source>
        <dbReference type="ARBA" id="ARBA00003213"/>
    </source>
</evidence>
<comment type="catalytic activity">
    <reaction evidence="9 10 11">
        <text>adenosine(37) in tRNA + dimethylallyl diphosphate = N(6)-dimethylallyladenosine(37) in tRNA + diphosphate</text>
        <dbReference type="Rhea" id="RHEA:26482"/>
        <dbReference type="Rhea" id="RHEA-COMP:10162"/>
        <dbReference type="Rhea" id="RHEA-COMP:10375"/>
        <dbReference type="ChEBI" id="CHEBI:33019"/>
        <dbReference type="ChEBI" id="CHEBI:57623"/>
        <dbReference type="ChEBI" id="CHEBI:74411"/>
        <dbReference type="ChEBI" id="CHEBI:74415"/>
        <dbReference type="EC" id="2.5.1.75"/>
    </reaction>
</comment>
<dbReference type="Gene3D" id="3.40.50.300">
    <property type="entry name" value="P-loop containing nucleotide triphosphate hydrolases"/>
    <property type="match status" value="1"/>
</dbReference>
<organism evidence="14">
    <name type="scientific">Sediminibacterium sp. KACHI17</name>
    <dbReference type="NCBI Taxonomy" id="1751071"/>
    <lineage>
        <taxon>Bacteria</taxon>
        <taxon>Pseudomonadati</taxon>
        <taxon>Bacteroidota</taxon>
        <taxon>Chitinophagia</taxon>
        <taxon>Chitinophagales</taxon>
        <taxon>Chitinophagaceae</taxon>
        <taxon>Sediminibacterium</taxon>
    </lineage>
</organism>
<comment type="subunit">
    <text evidence="10">Monomer.</text>
</comment>
<evidence type="ECO:0000256" key="1">
    <source>
        <dbReference type="ARBA" id="ARBA00001946"/>
    </source>
</evidence>
<sequence length="304" mass="34482">MSSHTAILIVGPTAVGKTAVAIALAQVFQTEILSADSRQCYREMNIGVARPSVDELKLVPHHFIASHSIHEEVNAGLYETYALEKAANIFQQHATLVLTGGTGLYIKAFCEGIDDMPEIDPSVRKQLNDHYQTKGLTWLQNEVATRDPLFWQIGEQQNPHRLLRALEVLEGTGTSITKFRIGKKVERPFRIIKIGLEMERAALNERINLRVDQMMKQGLLNEVEALYPYKQLNALQTVGYQELFDHLDGKLSYETAVELIKQHTRQYAKRQMTWFKKDSSIHWVNAAADPVLQIQKILHEQGIV</sequence>
<reference evidence="14" key="1">
    <citation type="submission" date="2024-02" db="EMBL/GenBank/DDBJ databases">
        <title>Sediminibacterium planktonica sp. nov. and Sediminibacterium longus sp. nov., isolated from surface lake and river water.</title>
        <authorList>
            <person name="Watanabe K."/>
            <person name="Takemine S."/>
            <person name="Ishii Y."/>
            <person name="Ogata Y."/>
            <person name="Shindo C."/>
            <person name="Suda W."/>
        </authorList>
    </citation>
    <scope>NUCLEOTIDE SEQUENCE</scope>
    <source>
        <strain evidence="14">KACHI17</strain>
    </source>
</reference>
<dbReference type="PANTHER" id="PTHR11088:SF60">
    <property type="entry name" value="TRNA DIMETHYLALLYLTRANSFERASE"/>
    <property type="match status" value="1"/>
</dbReference>
<keyword evidence="8 10" id="KW-0460">Magnesium</keyword>
<dbReference type="PANTHER" id="PTHR11088">
    <property type="entry name" value="TRNA DIMETHYLALLYLTRANSFERASE"/>
    <property type="match status" value="1"/>
</dbReference>
<feature type="binding site" evidence="10">
    <location>
        <begin position="11"/>
        <end position="18"/>
    </location>
    <ligand>
        <name>ATP</name>
        <dbReference type="ChEBI" id="CHEBI:30616"/>
    </ligand>
</feature>
<comment type="similarity">
    <text evidence="3 10 13">Belongs to the IPP transferase family.</text>
</comment>
<evidence type="ECO:0000256" key="8">
    <source>
        <dbReference type="ARBA" id="ARBA00022842"/>
    </source>
</evidence>
<keyword evidence="4 10" id="KW-0808">Transferase</keyword>
<dbReference type="InterPro" id="IPR039657">
    <property type="entry name" value="Dimethylallyltransferase"/>
</dbReference>
<evidence type="ECO:0000256" key="10">
    <source>
        <dbReference type="HAMAP-Rule" id="MF_00185"/>
    </source>
</evidence>
<dbReference type="RefSeq" id="WP_353550511.1">
    <property type="nucleotide sequence ID" value="NZ_AP029612.1"/>
</dbReference>
<comment type="cofactor">
    <cofactor evidence="1 10">
        <name>Mg(2+)</name>
        <dbReference type="ChEBI" id="CHEBI:18420"/>
    </cofactor>
</comment>
<feature type="binding site" evidence="10">
    <location>
        <begin position="13"/>
        <end position="18"/>
    </location>
    <ligand>
        <name>substrate</name>
    </ligand>
</feature>
<evidence type="ECO:0000256" key="11">
    <source>
        <dbReference type="RuleBase" id="RU003783"/>
    </source>
</evidence>
<evidence type="ECO:0000256" key="9">
    <source>
        <dbReference type="ARBA" id="ARBA00049563"/>
    </source>
</evidence>
<evidence type="ECO:0000313" key="14">
    <source>
        <dbReference type="EMBL" id="BFG70225.1"/>
    </source>
</evidence>
<dbReference type="InterPro" id="IPR018022">
    <property type="entry name" value="IPT"/>
</dbReference>
<dbReference type="Gene3D" id="1.10.20.140">
    <property type="match status" value="1"/>
</dbReference>
<dbReference type="GO" id="GO:0005524">
    <property type="term" value="F:ATP binding"/>
    <property type="evidence" value="ECO:0007669"/>
    <property type="project" value="UniProtKB-UniRule"/>
</dbReference>
<dbReference type="SUPFAM" id="SSF52540">
    <property type="entry name" value="P-loop containing nucleoside triphosphate hydrolases"/>
    <property type="match status" value="2"/>
</dbReference>
<evidence type="ECO:0000256" key="5">
    <source>
        <dbReference type="ARBA" id="ARBA00022694"/>
    </source>
</evidence>
<keyword evidence="6 10" id="KW-0547">Nucleotide-binding</keyword>
<evidence type="ECO:0000256" key="4">
    <source>
        <dbReference type="ARBA" id="ARBA00022679"/>
    </source>
</evidence>
<evidence type="ECO:0000256" key="7">
    <source>
        <dbReference type="ARBA" id="ARBA00022840"/>
    </source>
</evidence>
<feature type="site" description="Interaction with substrate tRNA" evidence="10">
    <location>
        <position position="102"/>
    </location>
</feature>
<keyword evidence="5 10" id="KW-0819">tRNA processing</keyword>
<feature type="region of interest" description="Interaction with substrate tRNA" evidence="10">
    <location>
        <begin position="36"/>
        <end position="39"/>
    </location>
</feature>
<protein>
    <recommendedName>
        <fullName evidence="10">tRNA dimethylallyltransferase</fullName>
        <ecNumber evidence="10">2.5.1.75</ecNumber>
    </recommendedName>
    <alternativeName>
        <fullName evidence="10">Dimethylallyl diphosphate:tRNA dimethylallyltransferase</fullName>
        <shortName evidence="10">DMAPP:tRNA dimethylallyltransferase</shortName>
        <shortName evidence="10">DMATase</shortName>
    </alternativeName>
    <alternativeName>
        <fullName evidence="10">Isopentenyl-diphosphate:tRNA isopentenyltransferase</fullName>
        <shortName evidence="10">IPP transferase</shortName>
        <shortName evidence="10">IPPT</shortName>
        <shortName evidence="10">IPTase</shortName>
    </alternativeName>
</protein>
<evidence type="ECO:0000256" key="13">
    <source>
        <dbReference type="RuleBase" id="RU003785"/>
    </source>
</evidence>
<dbReference type="InterPro" id="IPR027417">
    <property type="entry name" value="P-loop_NTPase"/>
</dbReference>
<proteinExistence type="inferred from homology"/>
<dbReference type="HAMAP" id="MF_00185">
    <property type="entry name" value="IPP_trans"/>
    <property type="match status" value="1"/>
</dbReference>
<dbReference type="EMBL" id="AP029612">
    <property type="protein sequence ID" value="BFG70225.1"/>
    <property type="molecule type" value="Genomic_DNA"/>
</dbReference>
<evidence type="ECO:0000256" key="3">
    <source>
        <dbReference type="ARBA" id="ARBA00005842"/>
    </source>
</evidence>
<dbReference type="GO" id="GO:0006400">
    <property type="term" value="P:tRNA modification"/>
    <property type="evidence" value="ECO:0007669"/>
    <property type="project" value="TreeGrafter"/>
</dbReference>